<dbReference type="AlphaFoldDB" id="A0A5J5A727"/>
<organism evidence="2 3">
    <name type="scientific">Nyssa sinensis</name>
    <dbReference type="NCBI Taxonomy" id="561372"/>
    <lineage>
        <taxon>Eukaryota</taxon>
        <taxon>Viridiplantae</taxon>
        <taxon>Streptophyta</taxon>
        <taxon>Embryophyta</taxon>
        <taxon>Tracheophyta</taxon>
        <taxon>Spermatophyta</taxon>
        <taxon>Magnoliopsida</taxon>
        <taxon>eudicotyledons</taxon>
        <taxon>Gunneridae</taxon>
        <taxon>Pentapetalae</taxon>
        <taxon>asterids</taxon>
        <taxon>Cornales</taxon>
        <taxon>Nyssaceae</taxon>
        <taxon>Nyssa</taxon>
    </lineage>
</organism>
<dbReference type="Proteomes" id="UP000325577">
    <property type="component" value="Linkage Group LG3"/>
</dbReference>
<evidence type="ECO:0000313" key="3">
    <source>
        <dbReference type="Proteomes" id="UP000325577"/>
    </source>
</evidence>
<keyword evidence="3" id="KW-1185">Reference proteome</keyword>
<dbReference type="EMBL" id="CM018046">
    <property type="protein sequence ID" value="KAA8525221.1"/>
    <property type="molecule type" value="Genomic_DNA"/>
</dbReference>
<dbReference type="OrthoDB" id="1737776at2759"/>
<name>A0A5J5A727_9ASTE</name>
<evidence type="ECO:0000313" key="2">
    <source>
        <dbReference type="EMBL" id="KAA8525221.1"/>
    </source>
</evidence>
<proteinExistence type="predicted"/>
<feature type="compositionally biased region" description="Basic and acidic residues" evidence="1">
    <location>
        <begin position="130"/>
        <end position="148"/>
    </location>
</feature>
<protein>
    <submittedName>
        <fullName evidence="2">Uncharacterized protein</fullName>
    </submittedName>
</protein>
<feature type="compositionally biased region" description="Polar residues" evidence="1">
    <location>
        <begin position="44"/>
        <end position="75"/>
    </location>
</feature>
<feature type="compositionally biased region" description="Basic and acidic residues" evidence="1">
    <location>
        <begin position="80"/>
        <end position="103"/>
    </location>
</feature>
<accession>A0A5J5A727</accession>
<gene>
    <name evidence="2" type="ORF">F0562_006915</name>
</gene>
<sequence length="156" mass="16476">MMMIAADLAKDESKYGKPIGRTLGSSSTSDRDLLTHPFEGRQGGTTNVSSAVFANGNTVPASVKGSNPSTKSLDSYGSEVKAESRAAKSYDLRLSAGKDDSTKISDAQRPPSSRPGHSSRDDNSITASKSSDKLQKRASPSEELDKLNKHWKGGSG</sequence>
<evidence type="ECO:0000256" key="1">
    <source>
        <dbReference type="SAM" id="MobiDB-lite"/>
    </source>
</evidence>
<reference evidence="2 3" key="1">
    <citation type="submission" date="2019-09" db="EMBL/GenBank/DDBJ databases">
        <title>A chromosome-level genome assembly of the Chinese tupelo Nyssa sinensis.</title>
        <authorList>
            <person name="Yang X."/>
            <person name="Kang M."/>
            <person name="Yang Y."/>
            <person name="Xiong H."/>
            <person name="Wang M."/>
            <person name="Zhang Z."/>
            <person name="Wang Z."/>
            <person name="Wu H."/>
            <person name="Ma T."/>
            <person name="Liu J."/>
            <person name="Xi Z."/>
        </authorList>
    </citation>
    <scope>NUCLEOTIDE SEQUENCE [LARGE SCALE GENOMIC DNA]</scope>
    <source>
        <strain evidence="2">J267</strain>
        <tissue evidence="2">Leaf</tissue>
    </source>
</reference>
<feature type="region of interest" description="Disordered" evidence="1">
    <location>
        <begin position="14"/>
        <end position="156"/>
    </location>
</feature>